<proteinExistence type="predicted"/>
<organism evidence="1 2">
    <name type="scientific">Tateyamaria armeniaca</name>
    <dbReference type="NCBI Taxonomy" id="2518930"/>
    <lineage>
        <taxon>Bacteria</taxon>
        <taxon>Pseudomonadati</taxon>
        <taxon>Pseudomonadota</taxon>
        <taxon>Alphaproteobacteria</taxon>
        <taxon>Rhodobacterales</taxon>
        <taxon>Roseobacteraceae</taxon>
        <taxon>Tateyamaria</taxon>
    </lineage>
</organism>
<dbReference type="Gene3D" id="2.150.10.10">
    <property type="entry name" value="Serralysin-like metalloprotease, C-terminal"/>
    <property type="match status" value="1"/>
</dbReference>
<dbReference type="EMBL" id="JBHDIY010000004">
    <property type="protein sequence ID" value="MFL4472310.1"/>
    <property type="molecule type" value="Genomic_DNA"/>
</dbReference>
<evidence type="ECO:0000313" key="2">
    <source>
        <dbReference type="Proteomes" id="UP001627408"/>
    </source>
</evidence>
<sequence>MLPPDILTGQGAISVGSLTNHDTSPGYRKQFAILRENGTLGLAEGARALYLAADYKTGADYFGVTGNDRGNLFNFIGGHNRFLLDIDCGAGDDTILGHLDQLRARLNAGNNRVLTGHTGSEIFAGSGHDRIETADGHNQVHGGTGDMDVITGKGHDVITTKAGRNRIVCAGGTTEIILKGGQNRIEISGGDVTVRVHRTGLPQTILGLNDGHIDLSDWEILGPIDVTMQDNGDTCATAGSEFIRFVDTRPDIVKSAIMAGPL</sequence>
<evidence type="ECO:0000313" key="1">
    <source>
        <dbReference type="EMBL" id="MFL4472310.1"/>
    </source>
</evidence>
<accession>A0ABW8UZR4</accession>
<evidence type="ECO:0008006" key="3">
    <source>
        <dbReference type="Google" id="ProtNLM"/>
    </source>
</evidence>
<dbReference type="InterPro" id="IPR011049">
    <property type="entry name" value="Serralysin-like_metalloprot_C"/>
</dbReference>
<reference evidence="1 2" key="1">
    <citation type="submission" date="2024-08" db="EMBL/GenBank/DDBJ databases">
        <title>Tateyamaria sp. nov., isolated from marine algae.</title>
        <authorList>
            <person name="Choi B.J."/>
            <person name="Kim J.M."/>
            <person name="Lee J.K."/>
            <person name="Choi D.G."/>
            <person name="Bayburt H."/>
            <person name="Baek J.H."/>
            <person name="Han D.M."/>
            <person name="Jeon C.O."/>
        </authorList>
    </citation>
    <scope>NUCLEOTIDE SEQUENCE [LARGE SCALE GENOMIC DNA]</scope>
    <source>
        <strain evidence="1 2">KMU-156</strain>
    </source>
</reference>
<keyword evidence="2" id="KW-1185">Reference proteome</keyword>
<dbReference type="RefSeq" id="WP_407594482.1">
    <property type="nucleotide sequence ID" value="NZ_JBHDIY010000004.1"/>
</dbReference>
<gene>
    <name evidence="1" type="ORF">ACERZ8_21390</name>
</gene>
<dbReference type="Proteomes" id="UP001627408">
    <property type="component" value="Unassembled WGS sequence"/>
</dbReference>
<comment type="caution">
    <text evidence="1">The sequence shown here is derived from an EMBL/GenBank/DDBJ whole genome shotgun (WGS) entry which is preliminary data.</text>
</comment>
<protein>
    <recommendedName>
        <fullName evidence="3">Calcium-binding protein</fullName>
    </recommendedName>
</protein>
<name>A0ABW8UZR4_9RHOB</name>
<dbReference type="SUPFAM" id="SSF51120">
    <property type="entry name" value="beta-Roll"/>
    <property type="match status" value="1"/>
</dbReference>